<feature type="transmembrane region" description="Helical" evidence="1">
    <location>
        <begin position="217"/>
        <end position="247"/>
    </location>
</feature>
<keyword evidence="1" id="KW-0472">Membrane</keyword>
<evidence type="ECO:0000256" key="1">
    <source>
        <dbReference type="SAM" id="Phobius"/>
    </source>
</evidence>
<accession>A0A128F062</accession>
<dbReference type="AlphaFoldDB" id="A0A128F062"/>
<feature type="transmembrane region" description="Helical" evidence="1">
    <location>
        <begin position="253"/>
        <end position="270"/>
    </location>
</feature>
<dbReference type="STRING" id="1796497.GCE9029_01657"/>
<evidence type="ECO:0000259" key="2">
    <source>
        <dbReference type="Pfam" id="PF00535"/>
    </source>
</evidence>
<dbReference type="Proteomes" id="UP000071641">
    <property type="component" value="Unassembled WGS sequence"/>
</dbReference>
<keyword evidence="1" id="KW-0812">Transmembrane</keyword>
<dbReference type="CDD" id="cd04179">
    <property type="entry name" value="DPM_DPG-synthase_like"/>
    <property type="match status" value="1"/>
</dbReference>
<dbReference type="InterPro" id="IPR029044">
    <property type="entry name" value="Nucleotide-diphossugar_trans"/>
</dbReference>
<sequence length="348" mass="40012">MILIPAYEPNESLISLLEGITGEFSSSSIPMVIVNDGSEKEVSLKTFNTIRERFPNIVILTHESNMGKGAAIKTGIRFALESHYEFVITVDADGQHEAHDVKRLYQYSKYHCQKLIIGTRRFSGDIPLRSKFGNLLTRTLFNFIHSTNIEDTQSGLRYIPHSCFSMILEIKANRYELEQEVLNVCARKKIIAPPLYIDTIYEEGNPSSHFNKIRDSFLIYFVLFRAVLSGVLIAILDVIVFAIIFSQTKDADISVYLTRFLMTLLYYILLRSFVFNYKGRQFSAFIKLVTLIILNSLIVAYVLERMEPHSESTNLVYISVNILLFIINFLVQKAFIFKEKNNERNRLG</sequence>
<gene>
    <name evidence="3" type="ORF">GCE9029_01657</name>
</gene>
<organism evidence="3 4">
    <name type="scientific">Grimontia celer</name>
    <dbReference type="NCBI Taxonomy" id="1796497"/>
    <lineage>
        <taxon>Bacteria</taxon>
        <taxon>Pseudomonadati</taxon>
        <taxon>Pseudomonadota</taxon>
        <taxon>Gammaproteobacteria</taxon>
        <taxon>Vibrionales</taxon>
        <taxon>Vibrionaceae</taxon>
        <taxon>Grimontia</taxon>
    </lineage>
</organism>
<proteinExistence type="predicted"/>
<dbReference type="PANTHER" id="PTHR10859:SF114">
    <property type="entry name" value="DOLICHOL-PHOSPHATE MANNOSYLTRANSFERASE"/>
    <property type="match status" value="1"/>
</dbReference>
<reference evidence="4" key="1">
    <citation type="submission" date="2016-02" db="EMBL/GenBank/DDBJ databases">
        <authorList>
            <person name="Rodrigo-Torres Lidia"/>
            <person name="Arahal R.David."/>
        </authorList>
    </citation>
    <scope>NUCLEOTIDE SEQUENCE [LARGE SCALE GENOMIC DNA]</scope>
    <source>
        <strain evidence="4">CECT 9029</strain>
    </source>
</reference>
<protein>
    <submittedName>
        <fullName evidence="3">Undecaprenyl-phosphate mannosyltransferase</fullName>
        <ecNumber evidence="3">2.4.1.54</ecNumber>
    </submittedName>
</protein>
<feature type="domain" description="Glycosyltransferase 2-like" evidence="2">
    <location>
        <begin position="2"/>
        <end position="139"/>
    </location>
</feature>
<feature type="transmembrane region" description="Helical" evidence="1">
    <location>
        <begin position="282"/>
        <end position="303"/>
    </location>
</feature>
<dbReference type="SUPFAM" id="SSF53448">
    <property type="entry name" value="Nucleotide-diphospho-sugar transferases"/>
    <property type="match status" value="1"/>
</dbReference>
<dbReference type="EMBL" id="FIZX01000001">
    <property type="protein sequence ID" value="CZF79800.1"/>
    <property type="molecule type" value="Genomic_DNA"/>
</dbReference>
<dbReference type="RefSeq" id="WP_062662480.1">
    <property type="nucleotide sequence ID" value="NZ_FIZX01000001.1"/>
</dbReference>
<dbReference type="EC" id="2.4.1.54" evidence="3"/>
<dbReference type="Gene3D" id="3.90.550.10">
    <property type="entry name" value="Spore Coat Polysaccharide Biosynthesis Protein SpsA, Chain A"/>
    <property type="match status" value="1"/>
</dbReference>
<keyword evidence="3" id="KW-0328">Glycosyltransferase</keyword>
<evidence type="ECO:0000313" key="4">
    <source>
        <dbReference type="Proteomes" id="UP000071641"/>
    </source>
</evidence>
<evidence type="ECO:0000313" key="3">
    <source>
        <dbReference type="EMBL" id="CZF79800.1"/>
    </source>
</evidence>
<name>A0A128F062_9GAMM</name>
<dbReference type="GO" id="GO:0047267">
    <property type="term" value="F:undecaprenyl-phosphate mannosyltransferase activity"/>
    <property type="evidence" value="ECO:0007669"/>
    <property type="project" value="UniProtKB-EC"/>
</dbReference>
<dbReference type="OrthoDB" id="9808633at2"/>
<dbReference type="InterPro" id="IPR001173">
    <property type="entry name" value="Glyco_trans_2-like"/>
</dbReference>
<keyword evidence="1" id="KW-1133">Transmembrane helix</keyword>
<keyword evidence="4" id="KW-1185">Reference proteome</keyword>
<dbReference type="PANTHER" id="PTHR10859">
    <property type="entry name" value="GLYCOSYL TRANSFERASE"/>
    <property type="match status" value="1"/>
</dbReference>
<feature type="transmembrane region" description="Helical" evidence="1">
    <location>
        <begin position="315"/>
        <end position="336"/>
    </location>
</feature>
<dbReference type="GO" id="GO:0006487">
    <property type="term" value="P:protein N-linked glycosylation"/>
    <property type="evidence" value="ECO:0007669"/>
    <property type="project" value="TreeGrafter"/>
</dbReference>
<keyword evidence="3" id="KW-0808">Transferase</keyword>
<dbReference type="Pfam" id="PF00535">
    <property type="entry name" value="Glycos_transf_2"/>
    <property type="match status" value="1"/>
</dbReference>